<evidence type="ECO:0000313" key="6">
    <source>
        <dbReference type="EMBL" id="OGG76545.1"/>
    </source>
</evidence>
<gene>
    <name evidence="6" type="ORF">A2950_02180</name>
</gene>
<evidence type="ECO:0000256" key="1">
    <source>
        <dbReference type="ARBA" id="ARBA00004127"/>
    </source>
</evidence>
<sequence>MKTNALYLRSIIFGINDSLVSTVGFLAGVSVAGVPTKTIILTGIIYTLVESFSMAMGDFLSEESAEEYISHSNVKDRPSIISALFMFISCVLASLIPLTPYILFSAGTALPVSIGLSVSALFIVGMISARFSRLPVLWRGVRMALLGGATIVLGVAIGIFMPVA</sequence>
<feature type="transmembrane region" description="Helical" evidence="5">
    <location>
        <begin position="80"/>
        <end position="103"/>
    </location>
</feature>
<keyword evidence="3 5" id="KW-1133">Transmembrane helix</keyword>
<feature type="transmembrane region" description="Helical" evidence="5">
    <location>
        <begin position="143"/>
        <end position="163"/>
    </location>
</feature>
<accession>A0A1F6ESE5</accession>
<feature type="transmembrane region" description="Helical" evidence="5">
    <location>
        <begin position="109"/>
        <end position="131"/>
    </location>
</feature>
<feature type="transmembrane region" description="Helical" evidence="5">
    <location>
        <begin position="12"/>
        <end position="33"/>
    </location>
</feature>
<dbReference type="GO" id="GO:0012505">
    <property type="term" value="C:endomembrane system"/>
    <property type="evidence" value="ECO:0007669"/>
    <property type="project" value="UniProtKB-SubCell"/>
</dbReference>
<reference evidence="6 7" key="1">
    <citation type="journal article" date="2016" name="Nat. Commun.">
        <title>Thousands of microbial genomes shed light on interconnected biogeochemical processes in an aquifer system.</title>
        <authorList>
            <person name="Anantharaman K."/>
            <person name="Brown C.T."/>
            <person name="Hug L.A."/>
            <person name="Sharon I."/>
            <person name="Castelle C.J."/>
            <person name="Probst A.J."/>
            <person name="Thomas B.C."/>
            <person name="Singh A."/>
            <person name="Wilkins M.J."/>
            <person name="Karaoz U."/>
            <person name="Brodie E.L."/>
            <person name="Williams K.H."/>
            <person name="Hubbard S.S."/>
            <person name="Banfield J.F."/>
        </authorList>
    </citation>
    <scope>NUCLEOTIDE SEQUENCE [LARGE SCALE GENOMIC DNA]</scope>
</reference>
<keyword evidence="4 5" id="KW-0472">Membrane</keyword>
<evidence type="ECO:0008006" key="8">
    <source>
        <dbReference type="Google" id="ProtNLM"/>
    </source>
</evidence>
<name>A0A1F6ESE5_9BACT</name>
<comment type="subcellular location">
    <subcellularLocation>
        <location evidence="1">Endomembrane system</location>
        <topology evidence="1">Multi-pass membrane protein</topology>
    </subcellularLocation>
</comment>
<protein>
    <recommendedName>
        <fullName evidence="8">VIT family protein</fullName>
    </recommendedName>
</protein>
<dbReference type="InterPro" id="IPR008217">
    <property type="entry name" value="Ccc1_fam"/>
</dbReference>
<dbReference type="CDD" id="cd01059">
    <property type="entry name" value="CCC1_like"/>
    <property type="match status" value="1"/>
</dbReference>
<evidence type="ECO:0000256" key="4">
    <source>
        <dbReference type="ARBA" id="ARBA00023136"/>
    </source>
</evidence>
<dbReference type="GO" id="GO:0030026">
    <property type="term" value="P:intracellular manganese ion homeostasis"/>
    <property type="evidence" value="ECO:0007669"/>
    <property type="project" value="InterPro"/>
</dbReference>
<dbReference type="STRING" id="1798516.A2950_02180"/>
<dbReference type="GO" id="GO:0005384">
    <property type="term" value="F:manganese ion transmembrane transporter activity"/>
    <property type="evidence" value="ECO:0007669"/>
    <property type="project" value="InterPro"/>
</dbReference>
<evidence type="ECO:0000256" key="2">
    <source>
        <dbReference type="ARBA" id="ARBA00022692"/>
    </source>
</evidence>
<dbReference type="EMBL" id="MFMD01000010">
    <property type="protein sequence ID" value="OGG76545.1"/>
    <property type="molecule type" value="Genomic_DNA"/>
</dbReference>
<evidence type="ECO:0000313" key="7">
    <source>
        <dbReference type="Proteomes" id="UP000176714"/>
    </source>
</evidence>
<feature type="transmembrane region" description="Helical" evidence="5">
    <location>
        <begin position="39"/>
        <end position="60"/>
    </location>
</feature>
<organism evidence="6 7">
    <name type="scientific">Candidatus Kaiserbacteria bacterium RIFCSPLOWO2_01_FULL_55_19</name>
    <dbReference type="NCBI Taxonomy" id="1798516"/>
    <lineage>
        <taxon>Bacteria</taxon>
        <taxon>Candidatus Kaiseribacteriota</taxon>
    </lineage>
</organism>
<proteinExistence type="predicted"/>
<evidence type="ECO:0000256" key="5">
    <source>
        <dbReference type="SAM" id="Phobius"/>
    </source>
</evidence>
<dbReference type="Proteomes" id="UP000176714">
    <property type="component" value="Unassembled WGS sequence"/>
</dbReference>
<dbReference type="AlphaFoldDB" id="A0A1F6ESE5"/>
<dbReference type="Pfam" id="PF01988">
    <property type="entry name" value="VIT1"/>
    <property type="match status" value="2"/>
</dbReference>
<keyword evidence="2 5" id="KW-0812">Transmembrane</keyword>
<dbReference type="PANTHER" id="PTHR31851">
    <property type="entry name" value="FE(2+)/MN(2+) TRANSPORTER PCL1"/>
    <property type="match status" value="1"/>
</dbReference>
<comment type="caution">
    <text evidence="6">The sequence shown here is derived from an EMBL/GenBank/DDBJ whole genome shotgun (WGS) entry which is preliminary data.</text>
</comment>
<evidence type="ECO:0000256" key="3">
    <source>
        <dbReference type="ARBA" id="ARBA00022989"/>
    </source>
</evidence>